<name>A0A6P1ZCW5_9BACT</name>
<reference evidence="2 3" key="1">
    <citation type="submission" date="2018-06" db="EMBL/GenBank/DDBJ databases">
        <title>Complete genome of Desulfovibrio marinus P48SEP.</title>
        <authorList>
            <person name="Crispim J.S."/>
            <person name="Vidigal P.M.P."/>
            <person name="Silva L.C.F."/>
            <person name="Araujo L.C."/>
            <person name="Laguardia C.N."/>
            <person name="Dias R.S."/>
            <person name="Sousa M.P."/>
            <person name="Paula S.O."/>
            <person name="Silva C."/>
        </authorList>
    </citation>
    <scope>NUCLEOTIDE SEQUENCE [LARGE SCALE GENOMIC DNA]</scope>
    <source>
        <strain evidence="2 3">P48SEP</strain>
    </source>
</reference>
<dbReference type="AlphaFoldDB" id="A0A6P1ZCW5"/>
<dbReference type="EMBL" id="QMIF01000012">
    <property type="protein sequence ID" value="TVM32099.1"/>
    <property type="molecule type" value="Genomic_DNA"/>
</dbReference>
<organism evidence="2 3">
    <name type="scientific">Oceanidesulfovibrio marinus</name>
    <dbReference type="NCBI Taxonomy" id="370038"/>
    <lineage>
        <taxon>Bacteria</taxon>
        <taxon>Pseudomonadati</taxon>
        <taxon>Thermodesulfobacteriota</taxon>
        <taxon>Desulfovibrionia</taxon>
        <taxon>Desulfovibrionales</taxon>
        <taxon>Desulfovibrionaceae</taxon>
        <taxon>Oceanidesulfovibrio</taxon>
    </lineage>
</organism>
<comment type="caution">
    <text evidence="2">The sequence shown here is derived from an EMBL/GenBank/DDBJ whole genome shotgun (WGS) entry which is preliminary data.</text>
</comment>
<accession>A0A6P1ZCW5</accession>
<evidence type="ECO:0000256" key="1">
    <source>
        <dbReference type="SAM" id="MobiDB-lite"/>
    </source>
</evidence>
<gene>
    <name evidence="2" type="ORF">DQK91_16340</name>
</gene>
<evidence type="ECO:0000313" key="3">
    <source>
        <dbReference type="Proteomes" id="UP000434052"/>
    </source>
</evidence>
<sequence length="169" mass="19135">MGSVADSYGFTVFGHGRNMCRALALDSPDSCYDGTGDDDGYLCLGITDSYIGVCNMHLEGRMKAMCTAIITKDVSICQTELVRWDRAMCEAIVQQRPDICRNRLSGEDMYFCLAVVNRDPNICEVHLKEEEEHLYEYSYGLKTTDEYAPNQVNEEEAQEINEGEVREMQ</sequence>
<feature type="region of interest" description="Disordered" evidence="1">
    <location>
        <begin position="150"/>
        <end position="169"/>
    </location>
</feature>
<feature type="compositionally biased region" description="Acidic residues" evidence="1">
    <location>
        <begin position="153"/>
        <end position="162"/>
    </location>
</feature>
<evidence type="ECO:0000313" key="2">
    <source>
        <dbReference type="EMBL" id="TVM32099.1"/>
    </source>
</evidence>
<protein>
    <submittedName>
        <fullName evidence="2">Uncharacterized protein</fullName>
    </submittedName>
</protein>
<proteinExistence type="predicted"/>
<dbReference type="Proteomes" id="UP000434052">
    <property type="component" value="Unassembled WGS sequence"/>
</dbReference>